<organism evidence="1 2">
    <name type="scientific">Nocardia aurea</name>
    <dbReference type="NCBI Taxonomy" id="2144174"/>
    <lineage>
        <taxon>Bacteria</taxon>
        <taxon>Bacillati</taxon>
        <taxon>Actinomycetota</taxon>
        <taxon>Actinomycetes</taxon>
        <taxon>Mycobacteriales</taxon>
        <taxon>Nocardiaceae</taxon>
        <taxon>Nocardia</taxon>
    </lineage>
</organism>
<accession>A0ABV3FR51</accession>
<dbReference type="EMBL" id="JBFAKC010000004">
    <property type="protein sequence ID" value="MEV0707891.1"/>
    <property type="molecule type" value="Genomic_DNA"/>
</dbReference>
<dbReference type="Proteomes" id="UP001551695">
    <property type="component" value="Unassembled WGS sequence"/>
</dbReference>
<name>A0ABV3FR51_9NOCA</name>
<gene>
    <name evidence="1" type="ORF">AB0I48_10030</name>
</gene>
<evidence type="ECO:0000313" key="2">
    <source>
        <dbReference type="Proteomes" id="UP001551695"/>
    </source>
</evidence>
<protein>
    <submittedName>
        <fullName evidence="1">Uncharacterized protein</fullName>
    </submittedName>
</protein>
<proteinExistence type="predicted"/>
<dbReference type="RefSeq" id="WP_355085412.1">
    <property type="nucleotide sequence ID" value="NZ_JBEXKW010000015.1"/>
</dbReference>
<keyword evidence="2" id="KW-1185">Reference proteome</keyword>
<reference evidence="1 2" key="1">
    <citation type="submission" date="2024-06" db="EMBL/GenBank/DDBJ databases">
        <title>The Natural Products Discovery Center: Release of the First 8490 Sequenced Strains for Exploring Actinobacteria Biosynthetic Diversity.</title>
        <authorList>
            <person name="Kalkreuter E."/>
            <person name="Kautsar S.A."/>
            <person name="Yang D."/>
            <person name="Bader C.D."/>
            <person name="Teijaro C.N."/>
            <person name="Fluegel L."/>
            <person name="Davis C.M."/>
            <person name="Simpson J.R."/>
            <person name="Lauterbach L."/>
            <person name="Steele A.D."/>
            <person name="Gui C."/>
            <person name="Meng S."/>
            <person name="Li G."/>
            <person name="Viehrig K."/>
            <person name="Ye F."/>
            <person name="Su P."/>
            <person name="Kiefer A.F."/>
            <person name="Nichols A."/>
            <person name="Cepeda A.J."/>
            <person name="Yan W."/>
            <person name="Fan B."/>
            <person name="Jiang Y."/>
            <person name="Adhikari A."/>
            <person name="Zheng C.-J."/>
            <person name="Schuster L."/>
            <person name="Cowan T.M."/>
            <person name="Smanski M.J."/>
            <person name="Chevrette M.G."/>
            <person name="De Carvalho L.P.S."/>
            <person name="Shen B."/>
        </authorList>
    </citation>
    <scope>NUCLEOTIDE SEQUENCE [LARGE SCALE GENOMIC DNA]</scope>
    <source>
        <strain evidence="1 2">NPDC050403</strain>
    </source>
</reference>
<comment type="caution">
    <text evidence="1">The sequence shown here is derived from an EMBL/GenBank/DDBJ whole genome shotgun (WGS) entry which is preliminary data.</text>
</comment>
<evidence type="ECO:0000313" key="1">
    <source>
        <dbReference type="EMBL" id="MEV0707891.1"/>
    </source>
</evidence>
<sequence length="64" mass="7315">MERHVSVEFGIEGMPVLHYRAEESAATEFAAEMRRLRPTGTVSVDDCVTGEMEPLPCQRLYRRC</sequence>